<comment type="caution">
    <text evidence="1">The sequence shown here is derived from an EMBL/GenBank/DDBJ whole genome shotgun (WGS) entry which is preliminary data.</text>
</comment>
<accession>A0AAW1JZB2</accession>
<protein>
    <submittedName>
        <fullName evidence="1">Uncharacterized protein</fullName>
    </submittedName>
</protein>
<evidence type="ECO:0000313" key="2">
    <source>
        <dbReference type="Proteomes" id="UP001458880"/>
    </source>
</evidence>
<reference evidence="1 2" key="1">
    <citation type="journal article" date="2024" name="BMC Genomics">
        <title>De novo assembly and annotation of Popillia japonica's genome with initial clues to its potential as an invasive pest.</title>
        <authorList>
            <person name="Cucini C."/>
            <person name="Boschi S."/>
            <person name="Funari R."/>
            <person name="Cardaioli E."/>
            <person name="Iannotti N."/>
            <person name="Marturano G."/>
            <person name="Paoli F."/>
            <person name="Bruttini M."/>
            <person name="Carapelli A."/>
            <person name="Frati F."/>
            <person name="Nardi F."/>
        </authorList>
    </citation>
    <scope>NUCLEOTIDE SEQUENCE [LARGE SCALE GENOMIC DNA]</scope>
    <source>
        <strain evidence="1">DMR45628</strain>
    </source>
</reference>
<proteinExistence type="predicted"/>
<dbReference type="AlphaFoldDB" id="A0AAW1JZB2"/>
<keyword evidence="2" id="KW-1185">Reference proteome</keyword>
<dbReference type="Proteomes" id="UP001458880">
    <property type="component" value="Unassembled WGS sequence"/>
</dbReference>
<dbReference type="EMBL" id="JASPKY010000298">
    <property type="protein sequence ID" value="KAK9710070.1"/>
    <property type="molecule type" value="Genomic_DNA"/>
</dbReference>
<gene>
    <name evidence="1" type="ORF">QE152_g26227</name>
</gene>
<name>A0AAW1JZB2_POPJA</name>
<sequence length="92" mass="10449">MFHPPTQYLYTKTKRSEKFWTIFEETDVVLQTNVVGSISSKIAVARKIMTGVDSWEIVASTSPNMSKNGTNLITCSDEKFMGNSCQHFSEYE</sequence>
<organism evidence="1 2">
    <name type="scientific">Popillia japonica</name>
    <name type="common">Japanese beetle</name>
    <dbReference type="NCBI Taxonomy" id="7064"/>
    <lineage>
        <taxon>Eukaryota</taxon>
        <taxon>Metazoa</taxon>
        <taxon>Ecdysozoa</taxon>
        <taxon>Arthropoda</taxon>
        <taxon>Hexapoda</taxon>
        <taxon>Insecta</taxon>
        <taxon>Pterygota</taxon>
        <taxon>Neoptera</taxon>
        <taxon>Endopterygota</taxon>
        <taxon>Coleoptera</taxon>
        <taxon>Polyphaga</taxon>
        <taxon>Scarabaeiformia</taxon>
        <taxon>Scarabaeidae</taxon>
        <taxon>Rutelinae</taxon>
        <taxon>Popillia</taxon>
    </lineage>
</organism>
<evidence type="ECO:0000313" key="1">
    <source>
        <dbReference type="EMBL" id="KAK9710070.1"/>
    </source>
</evidence>